<dbReference type="PROSITE" id="PS50157">
    <property type="entry name" value="ZINC_FINGER_C2H2_2"/>
    <property type="match status" value="1"/>
</dbReference>
<feature type="compositionally biased region" description="Basic and acidic residues" evidence="2">
    <location>
        <begin position="43"/>
        <end position="75"/>
    </location>
</feature>
<keyword evidence="1" id="KW-0863">Zinc-finger</keyword>
<dbReference type="AlphaFoldDB" id="A0A8E2E078"/>
<feature type="non-terminal residue" evidence="4">
    <location>
        <position position="1"/>
    </location>
</feature>
<keyword evidence="5" id="KW-1185">Reference proteome</keyword>
<dbReference type="InterPro" id="IPR013087">
    <property type="entry name" value="Znf_C2H2_type"/>
</dbReference>
<dbReference type="Proteomes" id="UP000250266">
    <property type="component" value="Unassembled WGS sequence"/>
</dbReference>
<dbReference type="OrthoDB" id="4738706at2759"/>
<feature type="region of interest" description="Disordered" evidence="2">
    <location>
        <begin position="1"/>
        <end position="75"/>
    </location>
</feature>
<accession>A0A8E2E078</accession>
<dbReference type="PANTHER" id="PTHR38166">
    <property type="entry name" value="C2H2-TYPE DOMAIN-CONTAINING PROTEIN-RELATED"/>
    <property type="match status" value="1"/>
</dbReference>
<sequence length="268" mass="31370">MFNPSRGIKSCAGGRSPPDSSNTTTPGGNSDATSSSIQSVKRSSRDFGDDSRDGGEDDANKRPKFENRPDNTEEDPHAVRFACPFYKRNPFRQKSTACRYPGFSTVHRMKEHLYRCHILIQCKRCRQEFKNDADLEKHQREIEPCAINDSEAPEGLDMNQRMRLKSKKKFGTEVTEEEKWRAVYHFLFPDEDASSVSPYCDYDHVTSPDSRDLNEFEIFSRREYPRRVRQELESLWDSQTQPISDRLRVEFMDIVRRCQDQLFQDFQR</sequence>
<evidence type="ECO:0000313" key="5">
    <source>
        <dbReference type="Proteomes" id="UP000250266"/>
    </source>
</evidence>
<reference evidence="4 5" key="1">
    <citation type="journal article" date="2016" name="Nat. Commun.">
        <title>Ectomycorrhizal ecology is imprinted in the genome of the dominant symbiotic fungus Cenococcum geophilum.</title>
        <authorList>
            <consortium name="DOE Joint Genome Institute"/>
            <person name="Peter M."/>
            <person name="Kohler A."/>
            <person name="Ohm R.A."/>
            <person name="Kuo A."/>
            <person name="Krutzmann J."/>
            <person name="Morin E."/>
            <person name="Arend M."/>
            <person name="Barry K.W."/>
            <person name="Binder M."/>
            <person name="Choi C."/>
            <person name="Clum A."/>
            <person name="Copeland A."/>
            <person name="Grisel N."/>
            <person name="Haridas S."/>
            <person name="Kipfer T."/>
            <person name="LaButti K."/>
            <person name="Lindquist E."/>
            <person name="Lipzen A."/>
            <person name="Maire R."/>
            <person name="Meier B."/>
            <person name="Mihaltcheva S."/>
            <person name="Molinier V."/>
            <person name="Murat C."/>
            <person name="Poggeler S."/>
            <person name="Quandt C.A."/>
            <person name="Sperisen C."/>
            <person name="Tritt A."/>
            <person name="Tisserant E."/>
            <person name="Crous P.W."/>
            <person name="Henrissat B."/>
            <person name="Nehls U."/>
            <person name="Egli S."/>
            <person name="Spatafora J.W."/>
            <person name="Grigoriev I.V."/>
            <person name="Martin F.M."/>
        </authorList>
    </citation>
    <scope>NUCLEOTIDE SEQUENCE [LARGE SCALE GENOMIC DNA]</scope>
    <source>
        <strain evidence="4 5">CBS 459.81</strain>
    </source>
</reference>
<dbReference type="GO" id="GO:0008270">
    <property type="term" value="F:zinc ion binding"/>
    <property type="evidence" value="ECO:0007669"/>
    <property type="project" value="UniProtKB-KW"/>
</dbReference>
<gene>
    <name evidence="4" type="ORF">K432DRAFT_309501</name>
</gene>
<feature type="compositionally biased region" description="Polar residues" evidence="2">
    <location>
        <begin position="18"/>
        <end position="33"/>
    </location>
</feature>
<name>A0A8E2E078_9PEZI</name>
<evidence type="ECO:0000256" key="2">
    <source>
        <dbReference type="SAM" id="MobiDB-lite"/>
    </source>
</evidence>
<evidence type="ECO:0000259" key="3">
    <source>
        <dbReference type="PROSITE" id="PS50157"/>
    </source>
</evidence>
<organism evidence="4 5">
    <name type="scientific">Lepidopterella palustris CBS 459.81</name>
    <dbReference type="NCBI Taxonomy" id="1314670"/>
    <lineage>
        <taxon>Eukaryota</taxon>
        <taxon>Fungi</taxon>
        <taxon>Dikarya</taxon>
        <taxon>Ascomycota</taxon>
        <taxon>Pezizomycotina</taxon>
        <taxon>Dothideomycetes</taxon>
        <taxon>Pleosporomycetidae</taxon>
        <taxon>Mytilinidiales</taxon>
        <taxon>Argynnaceae</taxon>
        <taxon>Lepidopterella</taxon>
    </lineage>
</organism>
<keyword evidence="1" id="KW-0862">Zinc</keyword>
<evidence type="ECO:0000256" key="1">
    <source>
        <dbReference type="PROSITE-ProRule" id="PRU00042"/>
    </source>
</evidence>
<evidence type="ECO:0000313" key="4">
    <source>
        <dbReference type="EMBL" id="OCK75001.1"/>
    </source>
</evidence>
<proteinExistence type="predicted"/>
<protein>
    <recommendedName>
        <fullName evidence="3">C2H2-type domain-containing protein</fullName>
    </recommendedName>
</protein>
<keyword evidence="1" id="KW-0479">Metal-binding</keyword>
<dbReference type="PANTHER" id="PTHR38166:SF1">
    <property type="entry name" value="C2H2-TYPE DOMAIN-CONTAINING PROTEIN"/>
    <property type="match status" value="1"/>
</dbReference>
<feature type="domain" description="C2H2-type" evidence="3">
    <location>
        <begin position="120"/>
        <end position="153"/>
    </location>
</feature>
<dbReference type="EMBL" id="KV745378">
    <property type="protein sequence ID" value="OCK75001.1"/>
    <property type="molecule type" value="Genomic_DNA"/>
</dbReference>